<dbReference type="GeneID" id="90513644"/>
<name>D8MWL2_ERWBE</name>
<dbReference type="HOGENOM" id="CLU_007884_4_3_6"/>
<keyword evidence="2" id="KW-0560">Oxidoreductase</keyword>
<dbReference type="eggNOG" id="COG0665">
    <property type="taxonomic scope" value="Bacteria"/>
</dbReference>
<reference evidence="4 5" key="1">
    <citation type="journal article" date="2010" name="BMC Genomics">
        <title>Genome comparison of the epiphytic bacteria Erwinia billingiae and E. tasmaniensis with the pear pathogen E. pyrifoliae.</title>
        <authorList>
            <person name="Kube M."/>
            <person name="Migdoll A.M."/>
            <person name="Gehring I."/>
            <person name="Heitmann K."/>
            <person name="Mayer Y."/>
            <person name="Kuhl H."/>
            <person name="Knaust F."/>
            <person name="Geider K."/>
            <person name="Reinhardt R."/>
        </authorList>
    </citation>
    <scope>NUCLEOTIDE SEQUENCE [LARGE SCALE GENOMIC DNA]</scope>
    <source>
        <strain evidence="4 5">Eb661</strain>
    </source>
</reference>
<accession>D8MWL2</accession>
<dbReference type="KEGG" id="ebi:EbC_36880"/>
<dbReference type="InterPro" id="IPR006076">
    <property type="entry name" value="FAD-dep_OxRdtase"/>
</dbReference>
<comment type="similarity">
    <text evidence="1">Belongs to the DadA oxidoreductase family.</text>
</comment>
<dbReference type="EMBL" id="FP236843">
    <property type="protein sequence ID" value="CAX61219.1"/>
    <property type="molecule type" value="Genomic_DNA"/>
</dbReference>
<proteinExistence type="inferred from homology"/>
<dbReference type="PANTHER" id="PTHR13847">
    <property type="entry name" value="SARCOSINE DEHYDROGENASE-RELATED"/>
    <property type="match status" value="1"/>
</dbReference>
<keyword evidence="5" id="KW-1185">Reference proteome</keyword>
<evidence type="ECO:0000259" key="3">
    <source>
        <dbReference type="Pfam" id="PF01266"/>
    </source>
</evidence>
<sequence>MGPVVDLVPSSAIFPTQAEVVVIGGGIIGVATALSLAQRGIQVVLLEKGTVAAEQSSRNWGWCRRAGRDLRELPLIEQSLRMWEGMNQLVGRETGFRREGILYTSRTEAQRDRHQRWCDEARQYDIHSEMLSAAQTAARLPGLNQAIAGGMWTPLDGRAEPQKAAPAMAMYAMALGVNIQQHCAVRTIERAAGRVSHVVTEHGAVACQSVVVAGGVWSRLLLQGMGITLPQLKVLSTVMRTRPVNCEIAPCVSFGGVAMRKRLDGGLTIASSALNTADITPDSLRFLKAFFPAFWQERKALQLRLGQRFVEEALHWRPGQADKVSLYERIRVLDPQIDPAVLKQILINLQQWLPALGNVQVAQSWGGMIDTMPDAIPVISGAPTVPGLFIATGFSGHGFGIAPAAGQLMADLVIGSKPIVDPTAFRMARFSDGEKIAAQHWL</sequence>
<evidence type="ECO:0000256" key="2">
    <source>
        <dbReference type="ARBA" id="ARBA00023002"/>
    </source>
</evidence>
<feature type="domain" description="FAD dependent oxidoreductase" evidence="3">
    <location>
        <begin position="20"/>
        <end position="412"/>
    </location>
</feature>
<dbReference type="InterPro" id="IPR036188">
    <property type="entry name" value="FAD/NAD-bd_sf"/>
</dbReference>
<evidence type="ECO:0000256" key="1">
    <source>
        <dbReference type="ARBA" id="ARBA00009410"/>
    </source>
</evidence>
<dbReference type="GO" id="GO:0005886">
    <property type="term" value="C:plasma membrane"/>
    <property type="evidence" value="ECO:0007669"/>
    <property type="project" value="TreeGrafter"/>
</dbReference>
<dbReference type="STRING" id="634500.EbC_36880"/>
<protein>
    <submittedName>
        <fullName evidence="4">FAD dependent oxidoreductase</fullName>
    </submittedName>
</protein>
<dbReference type="RefSeq" id="WP_013203703.1">
    <property type="nucleotide sequence ID" value="NC_014306.1"/>
</dbReference>
<dbReference type="Gene3D" id="3.30.9.10">
    <property type="entry name" value="D-Amino Acid Oxidase, subunit A, domain 2"/>
    <property type="match status" value="2"/>
</dbReference>
<dbReference type="AlphaFoldDB" id="D8MWL2"/>
<evidence type="ECO:0000313" key="5">
    <source>
        <dbReference type="Proteomes" id="UP000008793"/>
    </source>
</evidence>
<gene>
    <name evidence="4" type="ordered locus">EbC_36880</name>
</gene>
<dbReference type="GO" id="GO:0055130">
    <property type="term" value="P:D-alanine catabolic process"/>
    <property type="evidence" value="ECO:0007669"/>
    <property type="project" value="TreeGrafter"/>
</dbReference>
<dbReference type="Proteomes" id="UP000008793">
    <property type="component" value="Chromosome"/>
</dbReference>
<dbReference type="Gene3D" id="3.50.50.60">
    <property type="entry name" value="FAD/NAD(P)-binding domain"/>
    <property type="match status" value="2"/>
</dbReference>
<dbReference type="GO" id="GO:0008718">
    <property type="term" value="F:D-amino-acid dehydrogenase activity"/>
    <property type="evidence" value="ECO:0007669"/>
    <property type="project" value="TreeGrafter"/>
</dbReference>
<organism evidence="5">
    <name type="scientific">Erwinia billingiae (strain Eb661)</name>
    <dbReference type="NCBI Taxonomy" id="634500"/>
    <lineage>
        <taxon>Bacteria</taxon>
        <taxon>Pseudomonadati</taxon>
        <taxon>Pseudomonadota</taxon>
        <taxon>Gammaproteobacteria</taxon>
        <taxon>Enterobacterales</taxon>
        <taxon>Erwiniaceae</taxon>
        <taxon>Erwinia</taxon>
    </lineage>
</organism>
<dbReference type="Pfam" id="PF01266">
    <property type="entry name" value="DAO"/>
    <property type="match status" value="1"/>
</dbReference>
<evidence type="ECO:0000313" key="4">
    <source>
        <dbReference type="EMBL" id="CAX61219.1"/>
    </source>
</evidence>
<dbReference type="GO" id="GO:0005737">
    <property type="term" value="C:cytoplasm"/>
    <property type="evidence" value="ECO:0007669"/>
    <property type="project" value="TreeGrafter"/>
</dbReference>
<dbReference type="SUPFAM" id="SSF51905">
    <property type="entry name" value="FAD/NAD(P)-binding domain"/>
    <property type="match status" value="1"/>
</dbReference>
<dbReference type="PANTHER" id="PTHR13847:SF280">
    <property type="entry name" value="D-AMINO ACID DEHYDROGENASE"/>
    <property type="match status" value="1"/>
</dbReference>